<evidence type="ECO:0000313" key="1">
    <source>
        <dbReference type="EMBL" id="HGB14408.1"/>
    </source>
</evidence>
<dbReference type="InterPro" id="IPR009923">
    <property type="entry name" value="Dodecin"/>
</dbReference>
<dbReference type="InterPro" id="IPR025543">
    <property type="entry name" value="Dodecin-like"/>
</dbReference>
<dbReference type="PANTHER" id="PTHR39324:SF1">
    <property type="entry name" value="CALCIUM DODECIN"/>
    <property type="match status" value="1"/>
</dbReference>
<protein>
    <submittedName>
        <fullName evidence="1">Dodecin domain-containing protein</fullName>
    </submittedName>
</protein>
<organism evidence="1">
    <name type="scientific">Desulfobacca acetoxidans</name>
    <dbReference type="NCBI Taxonomy" id="60893"/>
    <lineage>
        <taxon>Bacteria</taxon>
        <taxon>Pseudomonadati</taxon>
        <taxon>Thermodesulfobacteriota</taxon>
        <taxon>Desulfobaccia</taxon>
        <taxon>Desulfobaccales</taxon>
        <taxon>Desulfobaccaceae</taxon>
        <taxon>Desulfobacca</taxon>
    </lineage>
</organism>
<proteinExistence type="predicted"/>
<dbReference type="Pfam" id="PF07311">
    <property type="entry name" value="Dodecin"/>
    <property type="match status" value="1"/>
</dbReference>
<reference evidence="1" key="1">
    <citation type="journal article" date="2020" name="mSystems">
        <title>Genome- and Community-Level Interaction Insights into Carbon Utilization and Element Cycling Functions of Hydrothermarchaeota in Hydrothermal Sediment.</title>
        <authorList>
            <person name="Zhou Z."/>
            <person name="Liu Y."/>
            <person name="Xu W."/>
            <person name="Pan J."/>
            <person name="Luo Z.H."/>
            <person name="Li M."/>
        </authorList>
    </citation>
    <scope>NUCLEOTIDE SEQUENCE [LARGE SCALE GENOMIC DNA]</scope>
    <source>
        <strain evidence="1">SpSt-776</strain>
    </source>
</reference>
<accession>A0A7C3WH69</accession>
<dbReference type="PANTHER" id="PTHR39324">
    <property type="entry name" value="CALCIUM DODECIN"/>
    <property type="match status" value="1"/>
</dbReference>
<sequence length="69" mass="7907">MPHHVARVVEGIAESPVSFEDALRLGFERARKTLRGITGLRILEERVSVKDNKIAAYRVRFEVIFVLED</sequence>
<gene>
    <name evidence="1" type="ORF">ENV62_04105</name>
</gene>
<dbReference type="AlphaFoldDB" id="A0A7C3WH69"/>
<dbReference type="SUPFAM" id="SSF89807">
    <property type="entry name" value="Dodecin-like"/>
    <property type="match status" value="1"/>
</dbReference>
<dbReference type="Gene3D" id="3.30.1660.10">
    <property type="entry name" value="Flavin-binding protein dodecin"/>
    <property type="match status" value="1"/>
</dbReference>
<name>A0A7C3WH69_9BACT</name>
<dbReference type="InterPro" id="IPR036694">
    <property type="entry name" value="Dodecin-like_sf"/>
</dbReference>
<dbReference type="EMBL" id="DTHB01000029">
    <property type="protein sequence ID" value="HGB14408.1"/>
    <property type="molecule type" value="Genomic_DNA"/>
</dbReference>
<comment type="caution">
    <text evidence="1">The sequence shown here is derived from an EMBL/GenBank/DDBJ whole genome shotgun (WGS) entry which is preliminary data.</text>
</comment>